<dbReference type="AlphaFoldDB" id="A0A0P7V212"/>
<dbReference type="STRING" id="113540.ENSSFOP00015062778"/>
<accession>A0A0P7V212</accession>
<comment type="caution">
    <text evidence="2">The sequence shown here is derived from an EMBL/GenBank/DDBJ whole genome shotgun (WGS) entry which is preliminary data.</text>
</comment>
<evidence type="ECO:0000256" key="1">
    <source>
        <dbReference type="SAM" id="MobiDB-lite"/>
    </source>
</evidence>
<evidence type="ECO:0000313" key="2">
    <source>
        <dbReference type="EMBL" id="KPP68394.1"/>
    </source>
</evidence>
<evidence type="ECO:0000313" key="3">
    <source>
        <dbReference type="Proteomes" id="UP000034805"/>
    </source>
</evidence>
<gene>
    <name evidence="2" type="ORF">Z043_112931</name>
</gene>
<feature type="region of interest" description="Disordered" evidence="1">
    <location>
        <begin position="13"/>
        <end position="35"/>
    </location>
</feature>
<dbReference type="Gene3D" id="3.40.50.300">
    <property type="entry name" value="P-loop containing nucleotide triphosphate hydrolases"/>
    <property type="match status" value="1"/>
</dbReference>
<protein>
    <submittedName>
        <fullName evidence="2">Uncharacterized protein</fullName>
    </submittedName>
</protein>
<reference evidence="2 3" key="1">
    <citation type="submission" date="2015-08" db="EMBL/GenBank/DDBJ databases">
        <title>The genome of the Asian arowana (Scleropages formosus).</title>
        <authorList>
            <person name="Tan M.H."/>
            <person name="Gan H.M."/>
            <person name="Croft L.J."/>
            <person name="Austin C.M."/>
        </authorList>
    </citation>
    <scope>NUCLEOTIDE SEQUENCE [LARGE SCALE GENOMIC DNA]</scope>
    <source>
        <strain evidence="2">Aro1</strain>
    </source>
</reference>
<dbReference type="InterPro" id="IPR027417">
    <property type="entry name" value="P-loop_NTPase"/>
</dbReference>
<organism evidence="2 3">
    <name type="scientific">Scleropages formosus</name>
    <name type="common">Asian bonytongue</name>
    <name type="synonym">Osteoglossum formosum</name>
    <dbReference type="NCBI Taxonomy" id="113540"/>
    <lineage>
        <taxon>Eukaryota</taxon>
        <taxon>Metazoa</taxon>
        <taxon>Chordata</taxon>
        <taxon>Craniata</taxon>
        <taxon>Vertebrata</taxon>
        <taxon>Euteleostomi</taxon>
        <taxon>Actinopterygii</taxon>
        <taxon>Neopterygii</taxon>
        <taxon>Teleostei</taxon>
        <taxon>Osteoglossocephala</taxon>
        <taxon>Osteoglossomorpha</taxon>
        <taxon>Osteoglossiformes</taxon>
        <taxon>Osteoglossidae</taxon>
        <taxon>Scleropages</taxon>
    </lineage>
</organism>
<name>A0A0P7V212_SCLFO</name>
<proteinExistence type="predicted"/>
<dbReference type="EMBL" id="JARO02004509">
    <property type="protein sequence ID" value="KPP68394.1"/>
    <property type="molecule type" value="Genomic_DNA"/>
</dbReference>
<sequence>MCLRGAGCAHQDLFPLPSSSSVHQSSGPATSSLESATKWGDGFLITYSVTDRCSFESVPCLKRMVDNVKQALGEVTFPTCAMR</sequence>
<dbReference type="Proteomes" id="UP000034805">
    <property type="component" value="Unassembled WGS sequence"/>
</dbReference>